<evidence type="ECO:0000313" key="11">
    <source>
        <dbReference type="EMBL" id="NXU70681.1"/>
    </source>
</evidence>
<sequence length="1031" mass="120089">MQNGALRVYPLQDEDLSADTLKEYWSLNVHDNDCGQIQGICSSYDDRFLITCGGDGNIFSFNILSPEDIHREQKAKIPSPRSGLEKEKAAEDIEDPDAFNIEEVKQKKEYERIMKEAEEKKRKKREELSALRQEFLVLLQKNQELPKHMQLDRTEFEMDHRIFEELNRQTAQRIQLVQKELAWEEEKHLIGLQKLKNQFRDSLEFDTVVVHAIQSNHQISTYRLLAMSEKFYQHKECPSGKKSVPKGSCKQAAKPETVRETSPDARILEGEAEKLKTSEVQKPTARYIKSKHEQIRRMVEKSDEMKAKIIKRKAEWDELYRSKPSADYEDPKVVEDIREARENMGCYKLKTATNYRVSEHEHLNIEKKVMQLTSLEVLIHKRKTNMNKEIMSLRELKISIIDEIKCLVQELKSIQEALDLSERLPLPLIPQLHPDEVPEKKFEYDRDTLLNFKEEQEAKAKLKEELEGSPSSSEPLQAPSINETDPTAEPAGVCPVEVASSVTKQQKVFEIEKAEPTEMELEILKKEKIKNLYLQETLIKKINALVINFDAELRILRHKKLKLDMQMKSADLHYITCYEELLILKKLEKHENLLQDRVNTLMSEQEAVQVKLNSCLAQMEERKCEIVRLQECEKALYATFQASLGENNEFAHFLTKVLKKKIKCMENQEDGREADENDENEEENDEESSSGTGEENSGSEDELFDDSVCPQNCSEALYQNTIELRHKRLDIKKALTEEKKDAAKLRKTYNALAEKAKAVETSLGTAERELETFQWEKQQRMNDLYVVVPLKLHQVEYLVDGEMPSDFSQALVFTNHALEYLQKRVVDLRNEKKMQREIYRKAQEQHKQLIQDKKAMEIEIRRLEEKCNDLMMKKFGRLVDFEAIQARSANIRVAELEVQMMEKEYMHSQELKEWKGRISGLQQQLMKLTKENTSKLQQLNRFYLEKHQLETKLESLKNDLGLEFQGIHSTDINEKARLASRLKDTAHGAALLREEINLLSRKDGCLIDKLMHLSRKGGFVLIQPPSPEDLD</sequence>
<feature type="non-terminal residue" evidence="11">
    <location>
        <position position="1031"/>
    </location>
</feature>
<dbReference type="Proteomes" id="UP000579904">
    <property type="component" value="Unassembled WGS sequence"/>
</dbReference>
<feature type="coiled-coil region" evidence="9">
    <location>
        <begin position="911"/>
        <end position="959"/>
    </location>
</feature>
<reference evidence="11 12" key="1">
    <citation type="submission" date="2019-09" db="EMBL/GenBank/DDBJ databases">
        <title>Bird 10,000 Genomes (B10K) Project - Family phase.</title>
        <authorList>
            <person name="Zhang G."/>
        </authorList>
    </citation>
    <scope>NUCLEOTIDE SEQUENCE [LARGE SCALE GENOMIC DNA]</scope>
    <source>
        <strain evidence="11">OUT-0002</strain>
    </source>
</reference>
<keyword evidence="4" id="KW-0853">WD repeat</keyword>
<feature type="compositionally biased region" description="Acidic residues" evidence="10">
    <location>
        <begin position="672"/>
        <end position="688"/>
    </location>
</feature>
<evidence type="ECO:0000256" key="8">
    <source>
        <dbReference type="ARBA" id="ARBA00023273"/>
    </source>
</evidence>
<evidence type="ECO:0000256" key="2">
    <source>
        <dbReference type="ARBA" id="ARBA00004245"/>
    </source>
</evidence>
<comment type="subcellular location">
    <subcellularLocation>
        <location evidence="1">Cell projection</location>
        <location evidence="1">Cilium</location>
    </subcellularLocation>
    <subcellularLocation>
        <location evidence="2">Cytoplasm</location>
        <location evidence="2">Cytoskeleton</location>
    </subcellularLocation>
</comment>
<protein>
    <submittedName>
        <fullName evidence="11">CFA44 protein</fullName>
    </submittedName>
</protein>
<keyword evidence="8" id="KW-0966">Cell projection</keyword>
<evidence type="ECO:0000256" key="6">
    <source>
        <dbReference type="ARBA" id="ARBA00023054"/>
    </source>
</evidence>
<feature type="region of interest" description="Disordered" evidence="10">
    <location>
        <begin position="236"/>
        <end position="263"/>
    </location>
</feature>
<dbReference type="GO" id="GO:0005929">
    <property type="term" value="C:cilium"/>
    <property type="evidence" value="ECO:0007669"/>
    <property type="project" value="UniProtKB-SubCell"/>
</dbReference>
<keyword evidence="5" id="KW-0677">Repeat</keyword>
<feature type="region of interest" description="Disordered" evidence="10">
    <location>
        <begin position="460"/>
        <end position="490"/>
    </location>
</feature>
<feature type="coiled-coil region" evidence="9">
    <location>
        <begin position="735"/>
        <end position="769"/>
    </location>
</feature>
<feature type="coiled-coil region" evidence="9">
    <location>
        <begin position="825"/>
        <end position="873"/>
    </location>
</feature>
<dbReference type="PANTHER" id="PTHR14885:SF3">
    <property type="entry name" value="CILIA- AND FLAGELLA-ASSOCIATED PROTEIN 44"/>
    <property type="match status" value="1"/>
</dbReference>
<feature type="coiled-coil region" evidence="9">
    <location>
        <begin position="100"/>
        <end position="134"/>
    </location>
</feature>
<evidence type="ECO:0000256" key="9">
    <source>
        <dbReference type="SAM" id="Coils"/>
    </source>
</evidence>
<keyword evidence="7" id="KW-0206">Cytoskeleton</keyword>
<accession>A0A7L3MYY9</accession>
<dbReference type="AlphaFoldDB" id="A0A7L3MYY9"/>
<feature type="region of interest" description="Disordered" evidence="10">
    <location>
        <begin position="668"/>
        <end position="705"/>
    </location>
</feature>
<proteinExistence type="predicted"/>
<evidence type="ECO:0000256" key="10">
    <source>
        <dbReference type="SAM" id="MobiDB-lite"/>
    </source>
</evidence>
<evidence type="ECO:0000313" key="12">
    <source>
        <dbReference type="Proteomes" id="UP000579904"/>
    </source>
</evidence>
<evidence type="ECO:0000256" key="7">
    <source>
        <dbReference type="ARBA" id="ARBA00023212"/>
    </source>
</evidence>
<keyword evidence="12" id="KW-1185">Reference proteome</keyword>
<evidence type="ECO:0000256" key="3">
    <source>
        <dbReference type="ARBA" id="ARBA00022490"/>
    </source>
</evidence>
<dbReference type="GO" id="GO:0005856">
    <property type="term" value="C:cytoskeleton"/>
    <property type="evidence" value="ECO:0007669"/>
    <property type="project" value="UniProtKB-SubCell"/>
</dbReference>
<evidence type="ECO:0000256" key="4">
    <source>
        <dbReference type="ARBA" id="ARBA00022574"/>
    </source>
</evidence>
<keyword evidence="6 9" id="KW-0175">Coiled coil</keyword>
<keyword evidence="3" id="KW-0963">Cytoplasm</keyword>
<dbReference type="EMBL" id="VZUB01000507">
    <property type="protein sequence ID" value="NXU70681.1"/>
    <property type="molecule type" value="Genomic_DNA"/>
</dbReference>
<name>A0A7L3MYY9_9AVES</name>
<organism evidence="11 12">
    <name type="scientific">Oreotrochilus melanogaster</name>
    <dbReference type="NCBI Taxonomy" id="689266"/>
    <lineage>
        <taxon>Eukaryota</taxon>
        <taxon>Metazoa</taxon>
        <taxon>Chordata</taxon>
        <taxon>Craniata</taxon>
        <taxon>Vertebrata</taxon>
        <taxon>Euteleostomi</taxon>
        <taxon>Archelosauria</taxon>
        <taxon>Archosauria</taxon>
        <taxon>Dinosauria</taxon>
        <taxon>Saurischia</taxon>
        <taxon>Theropoda</taxon>
        <taxon>Coelurosauria</taxon>
        <taxon>Aves</taxon>
        <taxon>Neognathae</taxon>
        <taxon>Neoaves</taxon>
        <taxon>Strisores</taxon>
        <taxon>Apodiformes</taxon>
        <taxon>Trochilidae</taxon>
        <taxon>Oreotrochilus</taxon>
    </lineage>
</organism>
<dbReference type="OrthoDB" id="1935234at2759"/>
<dbReference type="PANTHER" id="PTHR14885">
    <property type="entry name" value="CILIA- AND FLAGELLA-ASSOCIATED PROTEIN 43-RELATED"/>
    <property type="match status" value="1"/>
</dbReference>
<feature type="non-terminal residue" evidence="11">
    <location>
        <position position="1"/>
    </location>
</feature>
<evidence type="ECO:0000256" key="1">
    <source>
        <dbReference type="ARBA" id="ARBA00004138"/>
    </source>
</evidence>
<gene>
    <name evidence="11" type="primary">Cfap44</name>
    <name evidence="11" type="ORF">OREMEL_R03611</name>
</gene>
<comment type="caution">
    <text evidence="11">The sequence shown here is derived from an EMBL/GenBank/DDBJ whole genome shotgun (WGS) entry which is preliminary data.</text>
</comment>
<evidence type="ECO:0000256" key="5">
    <source>
        <dbReference type="ARBA" id="ARBA00022737"/>
    </source>
</evidence>